<feature type="compositionally biased region" description="Pro residues" evidence="1">
    <location>
        <begin position="50"/>
        <end position="72"/>
    </location>
</feature>
<feature type="transmembrane region" description="Helical" evidence="2">
    <location>
        <begin position="20"/>
        <end position="38"/>
    </location>
</feature>
<accession>A0A6C0U1J4</accession>
<proteinExistence type="predicted"/>
<keyword evidence="2" id="KW-0812">Transmembrane</keyword>
<feature type="region of interest" description="Disordered" evidence="1">
    <location>
        <begin position="42"/>
        <end position="94"/>
    </location>
</feature>
<dbReference type="Proteomes" id="UP000477680">
    <property type="component" value="Chromosome"/>
</dbReference>
<keyword evidence="2" id="KW-0472">Membrane</keyword>
<evidence type="ECO:0000256" key="2">
    <source>
        <dbReference type="SAM" id="Phobius"/>
    </source>
</evidence>
<dbReference type="EMBL" id="CP048711">
    <property type="protein sequence ID" value="QIB65419.1"/>
    <property type="molecule type" value="Genomic_DNA"/>
</dbReference>
<evidence type="ECO:0000313" key="4">
    <source>
        <dbReference type="Proteomes" id="UP000477680"/>
    </source>
</evidence>
<dbReference type="KEGG" id="kim:G3T16_08405"/>
<evidence type="ECO:0000313" key="3">
    <source>
        <dbReference type="EMBL" id="QIB65419.1"/>
    </source>
</evidence>
<evidence type="ECO:0000256" key="1">
    <source>
        <dbReference type="SAM" id="MobiDB-lite"/>
    </source>
</evidence>
<organism evidence="3 4">
    <name type="scientific">Kineobactrum salinum</name>
    <dbReference type="NCBI Taxonomy" id="2708301"/>
    <lineage>
        <taxon>Bacteria</taxon>
        <taxon>Pseudomonadati</taxon>
        <taxon>Pseudomonadota</taxon>
        <taxon>Gammaproteobacteria</taxon>
        <taxon>Cellvibrionales</taxon>
        <taxon>Halieaceae</taxon>
        <taxon>Kineobactrum</taxon>
    </lineage>
</organism>
<dbReference type="InterPro" id="IPR021382">
    <property type="entry name" value="DUF3014"/>
</dbReference>
<gene>
    <name evidence="3" type="ORF">G3T16_08405</name>
</gene>
<sequence>MQATPDDKLQDPPKRGGAPVKLIVLAVAVVVALFLLLYPRGDAPVDEAPPDPAPAALPEPLPPAPDIPPRPEPVAQEPAEPAEPAEEPAPALPALEDSDKLLREEISSVGGDSDEFSPLVEEDNLIARVSALVDGTSRGTVLRKNLPLSAPEEPFAVDVREGQIYLDPEGYERYDGYAQAIAKLDVEAMAESFHRLRPLYEQAYAQLGLDPEDFDNAVIRTLDRILATPELEGPIPLEQDSVMYTYADPELESLPSLQKQLLRMGPENLRLIKQQAQTLREELLR</sequence>
<keyword evidence="4" id="KW-1185">Reference proteome</keyword>
<protein>
    <submittedName>
        <fullName evidence="3">DUF3014 domain-containing protein</fullName>
    </submittedName>
</protein>
<dbReference type="RefSeq" id="WP_163494658.1">
    <property type="nucleotide sequence ID" value="NZ_CP048711.1"/>
</dbReference>
<dbReference type="Pfam" id="PF11219">
    <property type="entry name" value="DUF3014"/>
    <property type="match status" value="1"/>
</dbReference>
<dbReference type="AlphaFoldDB" id="A0A6C0U1J4"/>
<name>A0A6C0U1J4_9GAMM</name>
<reference evidence="3 4" key="1">
    <citation type="submission" date="2020-02" db="EMBL/GenBank/DDBJ databases">
        <title>Genome sequencing for Kineobactrum sp. M2.</title>
        <authorList>
            <person name="Park S.-J."/>
        </authorList>
    </citation>
    <scope>NUCLEOTIDE SEQUENCE [LARGE SCALE GENOMIC DNA]</scope>
    <source>
        <strain evidence="3 4">M2</strain>
    </source>
</reference>
<keyword evidence="2" id="KW-1133">Transmembrane helix</keyword>